<keyword evidence="2" id="KW-0472">Membrane</keyword>
<name>A0A4R8RFY5_COLTR</name>
<comment type="caution">
    <text evidence="3">The sequence shown here is derived from an EMBL/GenBank/DDBJ whole genome shotgun (WGS) entry which is preliminary data.</text>
</comment>
<evidence type="ECO:0000313" key="3">
    <source>
        <dbReference type="EMBL" id="TDZ60559.1"/>
    </source>
</evidence>
<dbReference type="EMBL" id="RYZW01000038">
    <property type="protein sequence ID" value="TDZ60559.1"/>
    <property type="molecule type" value="Genomic_DNA"/>
</dbReference>
<keyword evidence="4" id="KW-1185">Reference proteome</keyword>
<feature type="transmembrane region" description="Helical" evidence="2">
    <location>
        <begin position="136"/>
        <end position="157"/>
    </location>
</feature>
<protein>
    <submittedName>
        <fullName evidence="3">Uncharacterized protein</fullName>
    </submittedName>
</protein>
<reference evidence="3 4" key="1">
    <citation type="submission" date="2018-12" db="EMBL/GenBank/DDBJ databases">
        <title>Genome sequence and assembly of Colletotrichum trifolii.</title>
        <authorList>
            <person name="Gan P."/>
            <person name="Shirasu K."/>
        </authorList>
    </citation>
    <scope>NUCLEOTIDE SEQUENCE [LARGE SCALE GENOMIC DNA]</scope>
    <source>
        <strain evidence="3 4">543-2</strain>
    </source>
</reference>
<evidence type="ECO:0000256" key="1">
    <source>
        <dbReference type="SAM" id="MobiDB-lite"/>
    </source>
</evidence>
<proteinExistence type="predicted"/>
<evidence type="ECO:0000313" key="4">
    <source>
        <dbReference type="Proteomes" id="UP000295703"/>
    </source>
</evidence>
<sequence length="283" mass="30812">MALLRLLTRCPPPTASHVVLPRRPCTLLRPQLLRKSLPQQALRQRTFASAPSPRTPVTKPAGPRPTSGSSSARLGQDTELPERLLIYHAGTGRITFLAFLKVTTVFSAAFFCLVAAPSWIRSGEEELLTIASKIAFGVTPLLFVAYTSASYATYIYLRLPLYARQSRAVLERYVRTLPATAQLEIGTMGLAGRPRVTLVSVSDLRPASGRLGTVNFDRDVSALAARRKWHHYRPVGKFLLPDAAGAKTSGATGGGGRGSGNNRHGVKDGWVWDVIRASLDKRK</sequence>
<dbReference type="Proteomes" id="UP000295703">
    <property type="component" value="Unassembled WGS sequence"/>
</dbReference>
<accession>A0A4R8RFY5</accession>
<evidence type="ECO:0000256" key="2">
    <source>
        <dbReference type="SAM" id="Phobius"/>
    </source>
</evidence>
<organism evidence="3 4">
    <name type="scientific">Colletotrichum trifolii</name>
    <dbReference type="NCBI Taxonomy" id="5466"/>
    <lineage>
        <taxon>Eukaryota</taxon>
        <taxon>Fungi</taxon>
        <taxon>Dikarya</taxon>
        <taxon>Ascomycota</taxon>
        <taxon>Pezizomycotina</taxon>
        <taxon>Sordariomycetes</taxon>
        <taxon>Hypocreomycetidae</taxon>
        <taxon>Glomerellales</taxon>
        <taxon>Glomerellaceae</taxon>
        <taxon>Colletotrichum</taxon>
        <taxon>Colletotrichum orbiculare species complex</taxon>
    </lineage>
</organism>
<keyword evidence="2" id="KW-0812">Transmembrane</keyword>
<feature type="region of interest" description="Disordered" evidence="1">
    <location>
        <begin position="44"/>
        <end position="75"/>
    </location>
</feature>
<feature type="transmembrane region" description="Helical" evidence="2">
    <location>
        <begin position="94"/>
        <end position="116"/>
    </location>
</feature>
<keyword evidence="2" id="KW-1133">Transmembrane helix</keyword>
<gene>
    <name evidence="3" type="ORF">CTRI78_v004880</name>
</gene>
<dbReference type="AlphaFoldDB" id="A0A4R8RFY5"/>